<organism evidence="1 2">
    <name type="scientific">Aequorivita viscosa</name>
    <dbReference type="NCBI Taxonomy" id="797419"/>
    <lineage>
        <taxon>Bacteria</taxon>
        <taxon>Pseudomonadati</taxon>
        <taxon>Bacteroidota</taxon>
        <taxon>Flavobacteriia</taxon>
        <taxon>Flavobacteriales</taxon>
        <taxon>Flavobacteriaceae</taxon>
        <taxon>Aequorivita</taxon>
    </lineage>
</organism>
<evidence type="ECO:0000313" key="1">
    <source>
        <dbReference type="EMBL" id="SHI74148.1"/>
    </source>
</evidence>
<reference evidence="2" key="1">
    <citation type="submission" date="2016-11" db="EMBL/GenBank/DDBJ databases">
        <authorList>
            <person name="Varghese N."/>
            <person name="Submissions S."/>
        </authorList>
    </citation>
    <scope>NUCLEOTIDE SEQUENCE [LARGE SCALE GENOMIC DNA]</scope>
    <source>
        <strain evidence="2">DSM 26349</strain>
    </source>
</reference>
<dbReference type="Proteomes" id="UP000184172">
    <property type="component" value="Unassembled WGS sequence"/>
</dbReference>
<protein>
    <submittedName>
        <fullName evidence="1">Uncharacterized conserved protein, DUF2141 family</fullName>
    </submittedName>
</protein>
<sequence>MNYLITFFAFILINTSTETRELTIIISNIEHIGGTLEIGLFNRGERFMESGQAYKAISVEVKNSTEKIVIKDLPTGTYAISLYHDKNSNGECDRNFFGIPKEPYAFSNNFKPKFSPPTFNDCKFDLIADKSINIELIN</sequence>
<dbReference type="Pfam" id="PF09912">
    <property type="entry name" value="DUF2141"/>
    <property type="match status" value="1"/>
</dbReference>
<keyword evidence="2" id="KW-1185">Reference proteome</keyword>
<gene>
    <name evidence="1" type="ORF">SAMN04487908_10550</name>
</gene>
<accession>A0A1M6DMC5</accession>
<dbReference type="InterPro" id="IPR018673">
    <property type="entry name" value="DUF2141"/>
</dbReference>
<name>A0A1M6DMC5_9FLAO</name>
<dbReference type="STRING" id="797419.SAMN05216556_106122"/>
<evidence type="ECO:0000313" key="2">
    <source>
        <dbReference type="Proteomes" id="UP000184172"/>
    </source>
</evidence>
<dbReference type="EMBL" id="FQYV01000005">
    <property type="protein sequence ID" value="SHI74148.1"/>
    <property type="molecule type" value="Genomic_DNA"/>
</dbReference>
<proteinExistence type="predicted"/>
<dbReference type="RefSeq" id="WP_073215747.1">
    <property type="nucleotide sequence ID" value="NZ_FNNS01000006.1"/>
</dbReference>
<dbReference type="AlphaFoldDB" id="A0A1M6DMC5"/>
<dbReference type="OrthoDB" id="9788332at2"/>